<dbReference type="PANTHER" id="PTHR10336:SF36">
    <property type="entry name" value="1-PHOSPHATIDYLINOSITOL 4,5-BISPHOSPHATE PHOSPHODIESTERASE BETA-4"/>
    <property type="match status" value="1"/>
</dbReference>
<dbReference type="InterPro" id="IPR017946">
    <property type="entry name" value="PLC-like_Pdiesterase_TIM-brl"/>
</dbReference>
<dbReference type="Proteomes" id="UP000183567">
    <property type="component" value="Unassembled WGS sequence"/>
</dbReference>
<protein>
    <recommendedName>
        <fullName evidence="1 5">Phosphoinositide phospholipase C</fullName>
        <ecNumber evidence="1 5">3.1.4.11</ecNumber>
    </recommendedName>
</protein>
<proteinExistence type="predicted"/>
<dbReference type="STRING" id="180088.A0A1J8QPV0"/>
<keyword evidence="2 5" id="KW-0378">Hydrolase</keyword>
<dbReference type="SMART" id="SM00239">
    <property type="entry name" value="C2"/>
    <property type="match status" value="1"/>
</dbReference>
<evidence type="ECO:0000256" key="4">
    <source>
        <dbReference type="ARBA" id="ARBA00023098"/>
    </source>
</evidence>
<dbReference type="CDD" id="cd00275">
    <property type="entry name" value="C2_PLC_like"/>
    <property type="match status" value="1"/>
</dbReference>
<dbReference type="OrthoDB" id="269822at2759"/>
<evidence type="ECO:0000313" key="7">
    <source>
        <dbReference type="EMBL" id="OJA15472.1"/>
    </source>
</evidence>
<keyword evidence="4 5" id="KW-0443">Lipid metabolism</keyword>
<dbReference type="GO" id="GO:0048015">
    <property type="term" value="P:phosphatidylinositol-mediated signaling"/>
    <property type="evidence" value="ECO:0007669"/>
    <property type="project" value="TreeGrafter"/>
</dbReference>
<evidence type="ECO:0000256" key="2">
    <source>
        <dbReference type="ARBA" id="ARBA00022801"/>
    </source>
</evidence>
<feature type="domain" description="PI-PLC Y-box" evidence="6">
    <location>
        <begin position="1"/>
        <end position="78"/>
    </location>
</feature>
<dbReference type="InterPro" id="IPR001192">
    <property type="entry name" value="PI-PLC_fam"/>
</dbReference>
<evidence type="ECO:0000256" key="3">
    <source>
        <dbReference type="ARBA" id="ARBA00022963"/>
    </source>
</evidence>
<dbReference type="InterPro" id="IPR035892">
    <property type="entry name" value="C2_domain_sf"/>
</dbReference>
<comment type="caution">
    <text evidence="7">The sequence shown here is derived from an EMBL/GenBank/DDBJ whole genome shotgun (WGS) entry which is preliminary data.</text>
</comment>
<dbReference type="SUPFAM" id="SSF51695">
    <property type="entry name" value="PLC-like phosphodiesterases"/>
    <property type="match status" value="1"/>
</dbReference>
<organism evidence="7 8">
    <name type="scientific">Rhizopogon vesiculosus</name>
    <dbReference type="NCBI Taxonomy" id="180088"/>
    <lineage>
        <taxon>Eukaryota</taxon>
        <taxon>Fungi</taxon>
        <taxon>Dikarya</taxon>
        <taxon>Basidiomycota</taxon>
        <taxon>Agaricomycotina</taxon>
        <taxon>Agaricomycetes</taxon>
        <taxon>Agaricomycetidae</taxon>
        <taxon>Boletales</taxon>
        <taxon>Suillineae</taxon>
        <taxon>Rhizopogonaceae</taxon>
        <taxon>Rhizopogon</taxon>
    </lineage>
</organism>
<sequence>MKQGMIDLIKHNRSHLVRVYPKGLRLNSSNYLPHRYWAAGAQLIAINWQTFDLGYMINHAMFQRNGRTGYVLKPLALRSPDKELLSHRTQHSLDIIACFFRHTLMRAILMFLQVISAQQLPRPKDSLGREIMDKSMVNPYVEVSIHVPDWAHAPYTQSSSSSATPSLSPSGSTGRLVSRHTNAVKNNAFNPVWQEVLSLPFDCVEGILNLIFVRLSVLSDGESDAEPIAVYCISLGSLAMGYRHLALHDTQLYQYLFSTLFVKCAIN</sequence>
<evidence type="ECO:0000256" key="5">
    <source>
        <dbReference type="RuleBase" id="RU361133"/>
    </source>
</evidence>
<dbReference type="GO" id="GO:0004435">
    <property type="term" value="F:phosphatidylinositol-4,5-bisphosphate phospholipase C activity"/>
    <property type="evidence" value="ECO:0007669"/>
    <property type="project" value="UniProtKB-EC"/>
</dbReference>
<dbReference type="EC" id="3.1.4.11" evidence="1 5"/>
<dbReference type="PRINTS" id="PR00390">
    <property type="entry name" value="PHPHLIPASEC"/>
</dbReference>
<dbReference type="GO" id="GO:0051209">
    <property type="term" value="P:release of sequestered calcium ion into cytosol"/>
    <property type="evidence" value="ECO:0007669"/>
    <property type="project" value="TreeGrafter"/>
</dbReference>
<dbReference type="PANTHER" id="PTHR10336">
    <property type="entry name" value="PHOSPHOINOSITIDE-SPECIFIC PHOSPHOLIPASE C FAMILY PROTEIN"/>
    <property type="match status" value="1"/>
</dbReference>
<dbReference type="AlphaFoldDB" id="A0A1J8QPV0"/>
<dbReference type="SUPFAM" id="SSF49562">
    <property type="entry name" value="C2 domain (Calcium/lipid-binding domain, CaLB)"/>
    <property type="match status" value="1"/>
</dbReference>
<comment type="catalytic activity">
    <reaction evidence="5">
        <text>a 1,2-diacyl-sn-glycero-3-phospho-(1D-myo-inositol-4,5-bisphosphate) + H2O = 1D-myo-inositol 1,4,5-trisphosphate + a 1,2-diacyl-sn-glycerol + H(+)</text>
        <dbReference type="Rhea" id="RHEA:33179"/>
        <dbReference type="ChEBI" id="CHEBI:15377"/>
        <dbReference type="ChEBI" id="CHEBI:15378"/>
        <dbReference type="ChEBI" id="CHEBI:17815"/>
        <dbReference type="ChEBI" id="CHEBI:58456"/>
        <dbReference type="ChEBI" id="CHEBI:203600"/>
        <dbReference type="EC" id="3.1.4.11"/>
    </reaction>
</comment>
<dbReference type="InterPro" id="IPR001711">
    <property type="entry name" value="PLipase_C_Pinositol-sp_Y"/>
</dbReference>
<dbReference type="PROSITE" id="PS50008">
    <property type="entry name" value="PIPLC_Y_DOMAIN"/>
    <property type="match status" value="1"/>
</dbReference>
<evidence type="ECO:0000259" key="6">
    <source>
        <dbReference type="PROSITE" id="PS50008"/>
    </source>
</evidence>
<reference evidence="7 8" key="1">
    <citation type="submission" date="2016-03" db="EMBL/GenBank/DDBJ databases">
        <title>Comparative genomics of the ectomycorrhizal sister species Rhizopogon vinicolor and Rhizopogon vesiculosus (Basidiomycota: Boletales) reveals a divergence of the mating type B locus.</title>
        <authorList>
            <person name="Mujic A.B."/>
            <person name="Kuo A."/>
            <person name="Tritt A."/>
            <person name="Lipzen A."/>
            <person name="Chen C."/>
            <person name="Johnson J."/>
            <person name="Sharma A."/>
            <person name="Barry K."/>
            <person name="Grigoriev I.V."/>
            <person name="Spatafora J.W."/>
        </authorList>
    </citation>
    <scope>NUCLEOTIDE SEQUENCE [LARGE SCALE GENOMIC DNA]</scope>
    <source>
        <strain evidence="7 8">AM-OR11-056</strain>
    </source>
</reference>
<dbReference type="SMART" id="SM00149">
    <property type="entry name" value="PLCYc"/>
    <property type="match status" value="1"/>
</dbReference>
<dbReference type="Pfam" id="PF00168">
    <property type="entry name" value="C2"/>
    <property type="match status" value="2"/>
</dbReference>
<dbReference type="InterPro" id="IPR000008">
    <property type="entry name" value="C2_dom"/>
</dbReference>
<gene>
    <name evidence="7" type="ORF">AZE42_12919</name>
</gene>
<name>A0A1J8QPV0_9AGAM</name>
<dbReference type="EMBL" id="LVVM01003108">
    <property type="protein sequence ID" value="OJA15472.1"/>
    <property type="molecule type" value="Genomic_DNA"/>
</dbReference>
<dbReference type="Pfam" id="PF00387">
    <property type="entry name" value="PI-PLC-Y"/>
    <property type="match status" value="1"/>
</dbReference>
<dbReference type="GO" id="GO:0016042">
    <property type="term" value="P:lipid catabolic process"/>
    <property type="evidence" value="ECO:0007669"/>
    <property type="project" value="UniProtKB-KW"/>
</dbReference>
<dbReference type="Gene3D" id="3.20.20.190">
    <property type="entry name" value="Phosphatidylinositol (PI) phosphodiesterase"/>
    <property type="match status" value="1"/>
</dbReference>
<evidence type="ECO:0000256" key="1">
    <source>
        <dbReference type="ARBA" id="ARBA00012368"/>
    </source>
</evidence>
<keyword evidence="3 5" id="KW-0442">Lipid degradation</keyword>
<accession>A0A1J8QPV0</accession>
<evidence type="ECO:0000313" key="8">
    <source>
        <dbReference type="Proteomes" id="UP000183567"/>
    </source>
</evidence>
<dbReference type="Gene3D" id="2.60.40.150">
    <property type="entry name" value="C2 domain"/>
    <property type="match status" value="1"/>
</dbReference>
<keyword evidence="8" id="KW-1185">Reference proteome</keyword>